<dbReference type="Proteomes" id="UP000320055">
    <property type="component" value="Unassembled WGS sequence"/>
</dbReference>
<proteinExistence type="predicted"/>
<dbReference type="OrthoDB" id="9829341at2"/>
<dbReference type="RefSeq" id="WP_144872268.1">
    <property type="nucleotide sequence ID" value="NZ_LR213977.1"/>
</dbReference>
<protein>
    <recommendedName>
        <fullName evidence="2">KfrA N-terminal DNA-binding domain-containing protein</fullName>
    </recommendedName>
</protein>
<dbReference type="InterPro" id="IPR021104">
    <property type="entry name" value="KfrA_DNA-bd_N"/>
</dbReference>
<dbReference type="EMBL" id="CAACVJ010000149">
    <property type="protein sequence ID" value="VEP14024.1"/>
    <property type="molecule type" value="Genomic_DNA"/>
</dbReference>
<evidence type="ECO:0000259" key="2">
    <source>
        <dbReference type="Pfam" id="PF11740"/>
    </source>
</evidence>
<feature type="domain" description="KfrA N-terminal DNA-binding" evidence="2">
    <location>
        <begin position="6"/>
        <end position="59"/>
    </location>
</feature>
<gene>
    <name evidence="3" type="ORF">H1P_2320009</name>
</gene>
<evidence type="ECO:0000256" key="1">
    <source>
        <dbReference type="SAM" id="MobiDB-lite"/>
    </source>
</evidence>
<dbReference type="AlphaFoldDB" id="A0A563VRH2"/>
<organism evidence="3 4">
    <name type="scientific">Hyella patelloides LEGE 07179</name>
    <dbReference type="NCBI Taxonomy" id="945734"/>
    <lineage>
        <taxon>Bacteria</taxon>
        <taxon>Bacillati</taxon>
        <taxon>Cyanobacteriota</taxon>
        <taxon>Cyanophyceae</taxon>
        <taxon>Pleurocapsales</taxon>
        <taxon>Hyellaceae</taxon>
        <taxon>Hyella</taxon>
    </lineage>
</organism>
<sequence length="154" mass="17384">MSKDKREQVFQACQELLEEEKSVTVRAVIDRVGGSSRDISPIVKEFKEKLEAESSLSVSEKTEVNTRDSNEEDFIDTNPVTANLERVDKEAQLIAARKIVATAYYEKTQQFNLPGLQEEVNQALSEVDAIAHSQDETLSPKGMLNWLKTKQPTR</sequence>
<keyword evidence="4" id="KW-1185">Reference proteome</keyword>
<dbReference type="Pfam" id="PF11740">
    <property type="entry name" value="KfrA_N"/>
    <property type="match status" value="1"/>
</dbReference>
<reference evidence="3 4" key="1">
    <citation type="submission" date="2019-01" db="EMBL/GenBank/DDBJ databases">
        <authorList>
            <person name="Brito A."/>
        </authorList>
    </citation>
    <scope>NUCLEOTIDE SEQUENCE [LARGE SCALE GENOMIC DNA]</scope>
    <source>
        <strain evidence="3">1</strain>
    </source>
</reference>
<evidence type="ECO:0000313" key="3">
    <source>
        <dbReference type="EMBL" id="VEP14024.1"/>
    </source>
</evidence>
<feature type="region of interest" description="Disordered" evidence="1">
    <location>
        <begin position="55"/>
        <end position="74"/>
    </location>
</feature>
<name>A0A563VRH2_9CYAN</name>
<evidence type="ECO:0000313" key="4">
    <source>
        <dbReference type="Proteomes" id="UP000320055"/>
    </source>
</evidence>
<feature type="compositionally biased region" description="Basic and acidic residues" evidence="1">
    <location>
        <begin position="60"/>
        <end position="69"/>
    </location>
</feature>
<accession>A0A563VRH2</accession>